<dbReference type="GO" id="GO:1902670">
    <property type="term" value="F:carbon dioxide binding"/>
    <property type="evidence" value="ECO:0007669"/>
    <property type="project" value="TreeGrafter"/>
</dbReference>
<dbReference type="Proteomes" id="UP000182412">
    <property type="component" value="Unassembled WGS sequence"/>
</dbReference>
<evidence type="ECO:0000313" key="2">
    <source>
        <dbReference type="EMBL" id="SDP41684.1"/>
    </source>
</evidence>
<dbReference type="NCBIfam" id="TIGR00074">
    <property type="entry name" value="hypC_hupF"/>
    <property type="match status" value="1"/>
</dbReference>
<dbReference type="OMA" id="MCLAIPC"/>
<proteinExistence type="inferred from homology"/>
<dbReference type="PRINTS" id="PR00445">
    <property type="entry name" value="HUPFHYPC"/>
</dbReference>
<evidence type="ECO:0000313" key="3">
    <source>
        <dbReference type="Proteomes" id="UP000182412"/>
    </source>
</evidence>
<dbReference type="AlphaFoldDB" id="A0A1H0SIV0"/>
<dbReference type="PANTHER" id="PTHR35177:SF2">
    <property type="entry name" value="HYDROGENASE MATURATION FACTOR HYBG"/>
    <property type="match status" value="1"/>
</dbReference>
<dbReference type="PROSITE" id="PS01097">
    <property type="entry name" value="HUPF_HYPC"/>
    <property type="match status" value="1"/>
</dbReference>
<name>A0A1H0SIV0_SELRU</name>
<dbReference type="FunFam" id="2.30.30.140:FF:000022">
    <property type="entry name" value="Hydrogenase assembly chaperone HybG"/>
    <property type="match status" value="1"/>
</dbReference>
<dbReference type="SUPFAM" id="SSF159127">
    <property type="entry name" value="HupF/HypC-like"/>
    <property type="match status" value="1"/>
</dbReference>
<dbReference type="InterPro" id="IPR019812">
    <property type="entry name" value="Hydgase_assmbl_chp_CS"/>
</dbReference>
<organism evidence="2 3">
    <name type="scientific">Selenomonas ruminantium</name>
    <dbReference type="NCBI Taxonomy" id="971"/>
    <lineage>
        <taxon>Bacteria</taxon>
        <taxon>Bacillati</taxon>
        <taxon>Bacillota</taxon>
        <taxon>Negativicutes</taxon>
        <taxon>Selenomonadales</taxon>
        <taxon>Selenomonadaceae</taxon>
        <taxon>Selenomonas</taxon>
    </lineage>
</organism>
<sequence>MCLAVPAKVIEIKDAMGTVDIAGVTRDVSLMLLPETQIGDYVLVHAGFAMQKVEEKDAQETYALMAEMRGAPRTVDKL</sequence>
<dbReference type="RefSeq" id="WP_014423448.1">
    <property type="nucleotide sequence ID" value="NZ_FNJQ01000018.1"/>
</dbReference>
<dbReference type="OrthoDB" id="9806017at2"/>
<accession>A0A1H0SIV0</accession>
<comment type="similarity">
    <text evidence="1">Belongs to the HupF/HypC family.</text>
</comment>
<evidence type="ECO:0000256" key="1">
    <source>
        <dbReference type="ARBA" id="ARBA00006018"/>
    </source>
</evidence>
<dbReference type="Gene3D" id="2.30.30.140">
    <property type="match status" value="1"/>
</dbReference>
<dbReference type="GO" id="GO:0051604">
    <property type="term" value="P:protein maturation"/>
    <property type="evidence" value="ECO:0007669"/>
    <property type="project" value="TreeGrafter"/>
</dbReference>
<dbReference type="GO" id="GO:0005506">
    <property type="term" value="F:iron ion binding"/>
    <property type="evidence" value="ECO:0007669"/>
    <property type="project" value="TreeGrafter"/>
</dbReference>
<reference evidence="2 3" key="1">
    <citation type="submission" date="2016-10" db="EMBL/GenBank/DDBJ databases">
        <authorList>
            <person name="de Groot N.N."/>
        </authorList>
    </citation>
    <scope>NUCLEOTIDE SEQUENCE [LARGE SCALE GENOMIC DNA]</scope>
    <source>
        <strain evidence="2 3">S137</strain>
    </source>
</reference>
<dbReference type="EMBL" id="FNJQ01000018">
    <property type="protein sequence ID" value="SDP41684.1"/>
    <property type="molecule type" value="Genomic_DNA"/>
</dbReference>
<protein>
    <submittedName>
        <fullName evidence="2">Hydrogenase maturation protein HypC</fullName>
    </submittedName>
</protein>
<dbReference type="PANTHER" id="PTHR35177">
    <property type="entry name" value="HYDROGENASE MATURATION FACTOR HYBG"/>
    <property type="match status" value="1"/>
</dbReference>
<dbReference type="Pfam" id="PF01455">
    <property type="entry name" value="HupF_HypC"/>
    <property type="match status" value="1"/>
</dbReference>
<dbReference type="InterPro" id="IPR001109">
    <property type="entry name" value="Hydrogenase_HupF/HypC"/>
</dbReference>
<gene>
    <name evidence="2" type="ORF">SAMN05216366_1187</name>
</gene>